<evidence type="ECO:0000313" key="2">
    <source>
        <dbReference type="Proteomes" id="UP000004968"/>
    </source>
</evidence>
<dbReference type="GeneID" id="93150939"/>
<organism evidence="1 2">
    <name type="scientific">Hungatella hathewayi DSM 13479</name>
    <dbReference type="NCBI Taxonomy" id="566550"/>
    <lineage>
        <taxon>Bacteria</taxon>
        <taxon>Bacillati</taxon>
        <taxon>Bacillota</taxon>
        <taxon>Clostridia</taxon>
        <taxon>Lachnospirales</taxon>
        <taxon>Lachnospiraceae</taxon>
        <taxon>Hungatella</taxon>
    </lineage>
</organism>
<evidence type="ECO:0000313" key="1">
    <source>
        <dbReference type="EMBL" id="EFC94401.1"/>
    </source>
</evidence>
<sequence length="134" mass="16012">MNAAYKEAYLHYRESFSSIFNEEHREEQKGIPETADLDDGFSLRSRYYTGTLKGNIFDFEDPFTEPEGINGYELMDREYDLYDDIEFSDFQNGKILLKAYNTRDQKQEILAYDTKYLKRLLKERLKAVRMEDAR</sequence>
<dbReference type="AlphaFoldDB" id="D3AUV5"/>
<protein>
    <submittedName>
        <fullName evidence="1">Uncharacterized protein</fullName>
    </submittedName>
</protein>
<name>D3AUV5_9FIRM</name>
<dbReference type="RefSeq" id="WP_006777848.1">
    <property type="nucleotide sequence ID" value="NZ_GG668169.1"/>
</dbReference>
<dbReference type="Proteomes" id="UP000004968">
    <property type="component" value="Unassembled WGS sequence"/>
</dbReference>
<proteinExistence type="predicted"/>
<dbReference type="HOGENOM" id="CLU_1893343_0_0_9"/>
<comment type="caution">
    <text evidence="1">The sequence shown here is derived from an EMBL/GenBank/DDBJ whole genome shotgun (WGS) entry which is preliminary data.</text>
</comment>
<reference evidence="1 2" key="1">
    <citation type="submission" date="2010-01" db="EMBL/GenBank/DDBJ databases">
        <authorList>
            <person name="Weinstock G."/>
            <person name="Sodergren E."/>
            <person name="Clifton S."/>
            <person name="Fulton L."/>
            <person name="Fulton B."/>
            <person name="Courtney L."/>
            <person name="Fronick C."/>
            <person name="Harrison M."/>
            <person name="Strong C."/>
            <person name="Farmer C."/>
            <person name="Delahaunty K."/>
            <person name="Markovic C."/>
            <person name="Hall O."/>
            <person name="Minx P."/>
            <person name="Tomlinson C."/>
            <person name="Mitreva M."/>
            <person name="Nelson J."/>
            <person name="Hou S."/>
            <person name="Wollam A."/>
            <person name="Pepin K.H."/>
            <person name="Johnson M."/>
            <person name="Bhonagiri V."/>
            <person name="Nash W.E."/>
            <person name="Warren W."/>
            <person name="Chinwalla A."/>
            <person name="Mardis E.R."/>
            <person name="Wilson R.K."/>
        </authorList>
    </citation>
    <scope>NUCLEOTIDE SEQUENCE [LARGE SCALE GENOMIC DNA]</scope>
    <source>
        <strain evidence="1 2">DSM 13479</strain>
    </source>
</reference>
<gene>
    <name evidence="1" type="ORF">CLOSTHATH_07425</name>
</gene>
<accession>D3AUV5</accession>
<dbReference type="EMBL" id="ACIO01001143">
    <property type="protein sequence ID" value="EFC94401.1"/>
    <property type="molecule type" value="Genomic_DNA"/>
</dbReference>